<evidence type="ECO:0000256" key="2">
    <source>
        <dbReference type="ARBA" id="ARBA00008721"/>
    </source>
</evidence>
<keyword evidence="6" id="KW-0378">Hydrolase</keyword>
<evidence type="ECO:0000256" key="10">
    <source>
        <dbReference type="SAM" id="SignalP"/>
    </source>
</evidence>
<feature type="signal peptide" evidence="10">
    <location>
        <begin position="1"/>
        <end position="18"/>
    </location>
</feature>
<dbReference type="OrthoDB" id="536211at2759"/>
<evidence type="ECO:0000256" key="1">
    <source>
        <dbReference type="ARBA" id="ARBA00003174"/>
    </source>
</evidence>
<dbReference type="PANTHER" id="PTHR47466:SF1">
    <property type="entry name" value="METALLOPROTEASE MEP1 (AFU_ORTHOLOGUE AFUA_1G07730)-RELATED"/>
    <property type="match status" value="1"/>
</dbReference>
<dbReference type="Pfam" id="PF05572">
    <property type="entry name" value="Peptidase_M43"/>
    <property type="match status" value="1"/>
</dbReference>
<proteinExistence type="inferred from homology"/>
<keyword evidence="8 12" id="KW-0482">Metalloprotease</keyword>
<feature type="domain" description="Peptidase M43 pregnancy-associated plasma-A" evidence="11">
    <location>
        <begin position="199"/>
        <end position="282"/>
    </location>
</feature>
<dbReference type="KEGG" id="pchm:VFPPC_06381"/>
<sequence>MFIKSYLLAGSLAATCLGNPLTARQGFCGTAEPSEEERNESRLQIANADVGELMVAGATTTVPTYVHVVAKSNTLEGGYLTRDTILAQMEQLNIDFTGTGFNFSLTDIDWTVNAKWDVSANWIFNGNQTAKKDDMEMRKKLRKGGYGSLNLYVHGSFEGGYCTFPRNVAVGSTGFYADGCYISRLTVPGGSSDTFSQGKVASHEVGHWLYLYHTFQDGCDGAGDEVADTPAEALKQGAQGCPVGSDTCPTLPGLDPIHNHMTYTADTCRTEFTSGQISRMLAAWSTYRAGK</sequence>
<dbReference type="SUPFAM" id="SSF55486">
    <property type="entry name" value="Metalloproteases ('zincins'), catalytic domain"/>
    <property type="match status" value="1"/>
</dbReference>
<reference evidence="12 13" key="1">
    <citation type="journal article" date="2016" name="PLoS Pathog.">
        <title>Biosynthesis of antibiotic leucinostatins in bio-control fungus Purpureocillium lilacinum and their inhibition on phytophthora revealed by genome mining.</title>
        <authorList>
            <person name="Wang G."/>
            <person name="Liu Z."/>
            <person name="Lin R."/>
            <person name="Li E."/>
            <person name="Mao Z."/>
            <person name="Ling J."/>
            <person name="Yang Y."/>
            <person name="Yin W.B."/>
            <person name="Xie B."/>
        </authorList>
    </citation>
    <scope>NUCLEOTIDE SEQUENCE [LARGE SCALE GENOMIC DNA]</scope>
    <source>
        <strain evidence="12">170</strain>
    </source>
</reference>
<dbReference type="STRING" id="1380566.A0A179FII3"/>
<evidence type="ECO:0000256" key="6">
    <source>
        <dbReference type="ARBA" id="ARBA00022801"/>
    </source>
</evidence>
<evidence type="ECO:0000313" key="13">
    <source>
        <dbReference type="Proteomes" id="UP000078397"/>
    </source>
</evidence>
<evidence type="ECO:0000259" key="11">
    <source>
        <dbReference type="Pfam" id="PF05572"/>
    </source>
</evidence>
<dbReference type="CDD" id="cd04275">
    <property type="entry name" value="ZnMc_pappalysin_like"/>
    <property type="match status" value="1"/>
</dbReference>
<evidence type="ECO:0000256" key="8">
    <source>
        <dbReference type="ARBA" id="ARBA00023049"/>
    </source>
</evidence>
<keyword evidence="3" id="KW-0645">Protease</keyword>
<dbReference type="AlphaFoldDB" id="A0A179FII3"/>
<gene>
    <name evidence="12" type="ORF">VFPPC_06381</name>
</gene>
<dbReference type="InterPro" id="IPR008754">
    <property type="entry name" value="Peptidase_M43"/>
</dbReference>
<protein>
    <submittedName>
        <fullName evidence="12">Metalloprotease 1 protein</fullName>
    </submittedName>
</protein>
<dbReference type="InterPro" id="IPR024079">
    <property type="entry name" value="MetalloPept_cat_dom_sf"/>
</dbReference>
<comment type="similarity">
    <text evidence="2">Belongs to the peptidase M43B family.</text>
</comment>
<evidence type="ECO:0000256" key="4">
    <source>
        <dbReference type="ARBA" id="ARBA00022723"/>
    </source>
</evidence>
<keyword evidence="13" id="KW-1185">Reference proteome</keyword>
<dbReference type="Gene3D" id="3.40.390.10">
    <property type="entry name" value="Collagenase (Catalytic Domain)"/>
    <property type="match status" value="1"/>
</dbReference>
<dbReference type="GO" id="GO:0046872">
    <property type="term" value="F:metal ion binding"/>
    <property type="evidence" value="ECO:0007669"/>
    <property type="project" value="UniProtKB-KW"/>
</dbReference>
<evidence type="ECO:0000256" key="3">
    <source>
        <dbReference type="ARBA" id="ARBA00022670"/>
    </source>
</evidence>
<dbReference type="Proteomes" id="UP000078397">
    <property type="component" value="Unassembled WGS sequence"/>
</dbReference>
<evidence type="ECO:0000256" key="7">
    <source>
        <dbReference type="ARBA" id="ARBA00022833"/>
    </source>
</evidence>
<keyword evidence="7" id="KW-0862">Zinc</keyword>
<keyword evidence="5 10" id="KW-0732">Signal</keyword>
<organism evidence="12 13">
    <name type="scientific">Pochonia chlamydosporia 170</name>
    <dbReference type="NCBI Taxonomy" id="1380566"/>
    <lineage>
        <taxon>Eukaryota</taxon>
        <taxon>Fungi</taxon>
        <taxon>Dikarya</taxon>
        <taxon>Ascomycota</taxon>
        <taxon>Pezizomycotina</taxon>
        <taxon>Sordariomycetes</taxon>
        <taxon>Hypocreomycetidae</taxon>
        <taxon>Hypocreales</taxon>
        <taxon>Clavicipitaceae</taxon>
        <taxon>Pochonia</taxon>
    </lineage>
</organism>
<keyword evidence="4" id="KW-0479">Metal-binding</keyword>
<dbReference type="RefSeq" id="XP_018142551.1">
    <property type="nucleotide sequence ID" value="XM_018285423.1"/>
</dbReference>
<keyword evidence="9" id="KW-1015">Disulfide bond</keyword>
<comment type="caution">
    <text evidence="12">The sequence shown here is derived from an EMBL/GenBank/DDBJ whole genome shotgun (WGS) entry which is preliminary data.</text>
</comment>
<dbReference type="GO" id="GO:0006508">
    <property type="term" value="P:proteolysis"/>
    <property type="evidence" value="ECO:0007669"/>
    <property type="project" value="UniProtKB-KW"/>
</dbReference>
<name>A0A179FII3_METCM</name>
<dbReference type="GO" id="GO:0008237">
    <property type="term" value="F:metallopeptidase activity"/>
    <property type="evidence" value="ECO:0007669"/>
    <property type="project" value="UniProtKB-KW"/>
</dbReference>
<dbReference type="PANTHER" id="PTHR47466">
    <property type="match status" value="1"/>
</dbReference>
<evidence type="ECO:0000313" key="12">
    <source>
        <dbReference type="EMBL" id="OAQ65237.1"/>
    </source>
</evidence>
<evidence type="ECO:0000256" key="9">
    <source>
        <dbReference type="ARBA" id="ARBA00023157"/>
    </source>
</evidence>
<feature type="chain" id="PRO_5008101772" evidence="10">
    <location>
        <begin position="19"/>
        <end position="291"/>
    </location>
</feature>
<accession>A0A179FII3</accession>
<evidence type="ECO:0000256" key="5">
    <source>
        <dbReference type="ARBA" id="ARBA00022729"/>
    </source>
</evidence>
<dbReference type="EMBL" id="LSBJ02000005">
    <property type="protein sequence ID" value="OAQ65237.1"/>
    <property type="molecule type" value="Genomic_DNA"/>
</dbReference>
<comment type="function">
    <text evidence="1">Secreted metalloproteinase that allows assimilation of proteinaceous substrates.</text>
</comment>
<dbReference type="GeneID" id="28849417"/>